<dbReference type="InterPro" id="IPR013728">
    <property type="entry name" value="BT_3987-like_N"/>
</dbReference>
<name>A0ABW4ZLB7_9SPHI</name>
<feature type="domain" description="BT-3987-like N-terminal" evidence="2">
    <location>
        <begin position="32"/>
        <end position="159"/>
    </location>
</feature>
<gene>
    <name evidence="4" type="ORF">ACFSJU_09935</name>
</gene>
<sequence length="325" mass="35492">MKKIFYIPLILLTALTSCKNAEWDFPDFGMQSVYFAYQGPIRTVTLGEDIFDTSLDNEHKIRIMATTGGVYSNEKDISIGFVVDNAKAANLSFPATVGGGQVKVMPSSYYTLASNNIVIPKGSLVGGVEVQLTDAFFADPLSTKTTYVIPLKMTGVNQADSILAGKDYTLYAVKYVNPWHGTYLRRGKDVFVGKGGNTALNRTETRHMQFVEKDQLQGMTTRSLTQAEFPLVVKGTGGVNVNRTLLLTFDASGNCTVSSADGTFAASGTGKFVKKGEKNSWGNKDRDALYLNYQVELSDVNVTTTDTLVLRDRGVRMETFTPVAN</sequence>
<proteinExistence type="predicted"/>
<dbReference type="InterPro" id="IPR040580">
    <property type="entry name" value="DUF5627"/>
</dbReference>
<accession>A0ABW4ZLB7</accession>
<keyword evidence="5" id="KW-1185">Reference proteome</keyword>
<feature type="domain" description="DUF5627" evidence="3">
    <location>
        <begin position="178"/>
        <end position="314"/>
    </location>
</feature>
<dbReference type="Pfam" id="PF08522">
    <property type="entry name" value="BT_3987-like_N"/>
    <property type="match status" value="1"/>
</dbReference>
<evidence type="ECO:0000259" key="3">
    <source>
        <dbReference type="Pfam" id="PF18620"/>
    </source>
</evidence>
<dbReference type="Pfam" id="PF18620">
    <property type="entry name" value="DUF5627"/>
    <property type="match status" value="1"/>
</dbReference>
<feature type="signal peptide" evidence="1">
    <location>
        <begin position="1"/>
        <end position="21"/>
    </location>
</feature>
<comment type="caution">
    <text evidence="4">The sequence shown here is derived from an EMBL/GenBank/DDBJ whole genome shotgun (WGS) entry which is preliminary data.</text>
</comment>
<feature type="chain" id="PRO_5046636955" evidence="1">
    <location>
        <begin position="22"/>
        <end position="325"/>
    </location>
</feature>
<keyword evidence="1" id="KW-0732">Signal</keyword>
<evidence type="ECO:0000313" key="5">
    <source>
        <dbReference type="Proteomes" id="UP001597387"/>
    </source>
</evidence>
<dbReference type="EMBL" id="JBHUHZ010000001">
    <property type="protein sequence ID" value="MFD2162710.1"/>
    <property type="molecule type" value="Genomic_DNA"/>
</dbReference>
<evidence type="ECO:0000256" key="1">
    <source>
        <dbReference type="SAM" id="SignalP"/>
    </source>
</evidence>
<protein>
    <submittedName>
        <fullName evidence="4">DUF5627 domain-containing protein</fullName>
    </submittedName>
</protein>
<reference evidence="5" key="1">
    <citation type="journal article" date="2019" name="Int. J. Syst. Evol. Microbiol.">
        <title>The Global Catalogue of Microorganisms (GCM) 10K type strain sequencing project: providing services to taxonomists for standard genome sequencing and annotation.</title>
        <authorList>
            <consortium name="The Broad Institute Genomics Platform"/>
            <consortium name="The Broad Institute Genome Sequencing Center for Infectious Disease"/>
            <person name="Wu L."/>
            <person name="Ma J."/>
        </authorList>
    </citation>
    <scope>NUCLEOTIDE SEQUENCE [LARGE SCALE GENOMIC DNA]</scope>
    <source>
        <strain evidence="5">KCTC 42217</strain>
    </source>
</reference>
<dbReference type="PROSITE" id="PS51257">
    <property type="entry name" value="PROKAR_LIPOPROTEIN"/>
    <property type="match status" value="1"/>
</dbReference>
<evidence type="ECO:0000259" key="2">
    <source>
        <dbReference type="Pfam" id="PF08522"/>
    </source>
</evidence>
<dbReference type="Proteomes" id="UP001597387">
    <property type="component" value="Unassembled WGS sequence"/>
</dbReference>
<dbReference type="Gene3D" id="2.40.128.420">
    <property type="match status" value="1"/>
</dbReference>
<dbReference type="RefSeq" id="WP_255903067.1">
    <property type="nucleotide sequence ID" value="NZ_JAFMZO010000003.1"/>
</dbReference>
<dbReference type="Gene3D" id="2.60.40.1740">
    <property type="entry name" value="hypothetical protein (bacova_03559)"/>
    <property type="match status" value="1"/>
</dbReference>
<evidence type="ECO:0000313" key="4">
    <source>
        <dbReference type="EMBL" id="MFD2162710.1"/>
    </source>
</evidence>
<organism evidence="4 5">
    <name type="scientific">Paradesertivirga mongoliensis</name>
    <dbReference type="NCBI Taxonomy" id="2100740"/>
    <lineage>
        <taxon>Bacteria</taxon>
        <taxon>Pseudomonadati</taxon>
        <taxon>Bacteroidota</taxon>
        <taxon>Sphingobacteriia</taxon>
        <taxon>Sphingobacteriales</taxon>
        <taxon>Sphingobacteriaceae</taxon>
        <taxon>Paradesertivirga</taxon>
    </lineage>
</organism>